<proteinExistence type="predicted"/>
<evidence type="ECO:0000313" key="2">
    <source>
        <dbReference type="Proteomes" id="UP000032142"/>
    </source>
</evidence>
<keyword evidence="2" id="KW-1185">Reference proteome</keyword>
<dbReference type="EMBL" id="KN406917">
    <property type="protein sequence ID" value="KHG16782.1"/>
    <property type="molecule type" value="Genomic_DNA"/>
</dbReference>
<evidence type="ECO:0000313" key="1">
    <source>
        <dbReference type="EMBL" id="KHG16782.1"/>
    </source>
</evidence>
<name>A0A0B0NW04_GOSAR</name>
<organism evidence="1 2">
    <name type="scientific">Gossypium arboreum</name>
    <name type="common">Tree cotton</name>
    <name type="synonym">Gossypium nanking</name>
    <dbReference type="NCBI Taxonomy" id="29729"/>
    <lineage>
        <taxon>Eukaryota</taxon>
        <taxon>Viridiplantae</taxon>
        <taxon>Streptophyta</taxon>
        <taxon>Embryophyta</taxon>
        <taxon>Tracheophyta</taxon>
        <taxon>Spermatophyta</taxon>
        <taxon>Magnoliopsida</taxon>
        <taxon>eudicotyledons</taxon>
        <taxon>Gunneridae</taxon>
        <taxon>Pentapetalae</taxon>
        <taxon>rosids</taxon>
        <taxon>malvids</taxon>
        <taxon>Malvales</taxon>
        <taxon>Malvaceae</taxon>
        <taxon>Malvoideae</taxon>
        <taxon>Gossypium</taxon>
    </lineage>
</organism>
<sequence length="68" mass="7217">MAIPLVHILPNSITRVLAGSWNNNPGWGGNGTNVFLGGEGEGDDAKLGVKEGMSLKGRLLLALLYCFY</sequence>
<reference evidence="2" key="1">
    <citation type="submission" date="2014-09" db="EMBL/GenBank/DDBJ databases">
        <authorList>
            <person name="Mudge J."/>
            <person name="Ramaraj T."/>
            <person name="Lindquist I.E."/>
            <person name="Bharti A.K."/>
            <person name="Sundararajan A."/>
            <person name="Cameron C.T."/>
            <person name="Woodward J.E."/>
            <person name="May G.D."/>
            <person name="Brubaker C."/>
            <person name="Broadhvest J."/>
            <person name="Wilkins T.A."/>
        </authorList>
    </citation>
    <scope>NUCLEOTIDE SEQUENCE</scope>
    <source>
        <strain evidence="2">cv. AKA8401</strain>
    </source>
</reference>
<gene>
    <name evidence="1" type="ORF">F383_03502</name>
</gene>
<dbReference type="AlphaFoldDB" id="A0A0B0NW04"/>
<protein>
    <submittedName>
        <fullName evidence="1">Uncharacterized protein</fullName>
    </submittedName>
</protein>
<accession>A0A0B0NW04</accession>
<dbReference type="Proteomes" id="UP000032142">
    <property type="component" value="Unassembled WGS sequence"/>
</dbReference>